<gene>
    <name evidence="2" type="ORF">E0Y62_07600</name>
</gene>
<dbReference type="Pfam" id="PF01381">
    <property type="entry name" value="HTH_3"/>
    <property type="match status" value="1"/>
</dbReference>
<dbReference type="InterPro" id="IPR001387">
    <property type="entry name" value="Cro/C1-type_HTH"/>
</dbReference>
<accession>A0A4R1B498</accession>
<evidence type="ECO:0000313" key="2">
    <source>
        <dbReference type="EMBL" id="TCJ05071.1"/>
    </source>
</evidence>
<dbReference type="SUPFAM" id="SSF47413">
    <property type="entry name" value="lambda repressor-like DNA-binding domains"/>
    <property type="match status" value="1"/>
</dbReference>
<dbReference type="EMBL" id="SJTH01000006">
    <property type="protein sequence ID" value="TCJ05071.1"/>
    <property type="molecule type" value="Genomic_DNA"/>
</dbReference>
<dbReference type="Gene3D" id="1.10.260.40">
    <property type="entry name" value="lambda repressor-like DNA-binding domains"/>
    <property type="match status" value="1"/>
</dbReference>
<comment type="caution">
    <text evidence="2">The sequence shown here is derived from an EMBL/GenBank/DDBJ whole genome shotgun (WGS) entry which is preliminary data.</text>
</comment>
<proteinExistence type="predicted"/>
<name>A0A4R1B498_9BACI</name>
<dbReference type="GO" id="GO:0003677">
    <property type="term" value="F:DNA binding"/>
    <property type="evidence" value="ECO:0007669"/>
    <property type="project" value="InterPro"/>
</dbReference>
<protein>
    <submittedName>
        <fullName evidence="2">XRE family transcriptional regulator</fullName>
    </submittedName>
</protein>
<sequence length="87" mass="9922">MKFGSILQACRERAGFSQEELAEKLNRTQSCISKFEKDKRIPDMATFMQWVQATQTQEVAVAFLCGMDGISMLKDIFQLINGFIFFG</sequence>
<dbReference type="PROSITE" id="PS50943">
    <property type="entry name" value="HTH_CROC1"/>
    <property type="match status" value="1"/>
</dbReference>
<dbReference type="CDD" id="cd00093">
    <property type="entry name" value="HTH_XRE"/>
    <property type="match status" value="1"/>
</dbReference>
<dbReference type="Proteomes" id="UP000293846">
    <property type="component" value="Unassembled WGS sequence"/>
</dbReference>
<organism evidence="2 3">
    <name type="scientific">Cytobacillus praedii</name>
    <dbReference type="NCBI Taxonomy" id="1742358"/>
    <lineage>
        <taxon>Bacteria</taxon>
        <taxon>Bacillati</taxon>
        <taxon>Bacillota</taxon>
        <taxon>Bacilli</taxon>
        <taxon>Bacillales</taxon>
        <taxon>Bacillaceae</taxon>
        <taxon>Cytobacillus</taxon>
    </lineage>
</organism>
<evidence type="ECO:0000259" key="1">
    <source>
        <dbReference type="PROSITE" id="PS50943"/>
    </source>
</evidence>
<evidence type="ECO:0000313" key="3">
    <source>
        <dbReference type="Proteomes" id="UP000293846"/>
    </source>
</evidence>
<dbReference type="OrthoDB" id="2381879at2"/>
<reference evidence="2 3" key="1">
    <citation type="submission" date="2019-03" db="EMBL/GenBank/DDBJ databases">
        <authorList>
            <person name="Jensen L."/>
            <person name="Storgaard J."/>
            <person name="Sulaj E."/>
            <person name="Schramm A."/>
            <person name="Marshall I.P.G."/>
        </authorList>
    </citation>
    <scope>NUCLEOTIDE SEQUENCE [LARGE SCALE GENOMIC DNA]</scope>
    <source>
        <strain evidence="2 3">2017H2G3</strain>
    </source>
</reference>
<dbReference type="InterPro" id="IPR010982">
    <property type="entry name" value="Lambda_DNA-bd_dom_sf"/>
</dbReference>
<dbReference type="AlphaFoldDB" id="A0A4R1B498"/>
<feature type="domain" description="HTH cro/C1-type" evidence="1">
    <location>
        <begin position="7"/>
        <end position="62"/>
    </location>
</feature>
<keyword evidence="3" id="KW-1185">Reference proteome</keyword>
<dbReference type="SMART" id="SM00530">
    <property type="entry name" value="HTH_XRE"/>
    <property type="match status" value="1"/>
</dbReference>